<dbReference type="InterPro" id="IPR003439">
    <property type="entry name" value="ABC_transporter-like_ATP-bd"/>
</dbReference>
<dbReference type="SUPFAM" id="SSF52540">
    <property type="entry name" value="P-loop containing nucleoside triphosphate hydrolases"/>
    <property type="match status" value="1"/>
</dbReference>
<proteinExistence type="predicted"/>
<keyword evidence="2 7" id="KW-0812">Transmembrane</keyword>
<reference evidence="11" key="1">
    <citation type="journal article" date="2019" name="Int. J. Syst. Evol. Microbiol.">
        <title>The Global Catalogue of Microorganisms (GCM) 10K type strain sequencing project: providing services to taxonomists for standard genome sequencing and annotation.</title>
        <authorList>
            <consortium name="The Broad Institute Genomics Platform"/>
            <consortium name="The Broad Institute Genome Sequencing Center for Infectious Disease"/>
            <person name="Wu L."/>
            <person name="Ma J."/>
        </authorList>
    </citation>
    <scope>NUCLEOTIDE SEQUENCE [LARGE SCALE GENOMIC DNA]</scope>
    <source>
        <strain evidence="11">TBRC 7912</strain>
    </source>
</reference>
<feature type="transmembrane region" description="Helical" evidence="7">
    <location>
        <begin position="267"/>
        <end position="286"/>
    </location>
</feature>
<evidence type="ECO:0000256" key="5">
    <source>
        <dbReference type="ARBA" id="ARBA00022989"/>
    </source>
</evidence>
<accession>A0ABV8F3S8</accession>
<dbReference type="Pfam" id="PF00005">
    <property type="entry name" value="ABC_tran"/>
    <property type="match status" value="1"/>
</dbReference>
<dbReference type="InterPro" id="IPR003593">
    <property type="entry name" value="AAA+_ATPase"/>
</dbReference>
<feature type="transmembrane region" description="Helical" evidence="7">
    <location>
        <begin position="35"/>
        <end position="56"/>
    </location>
</feature>
<dbReference type="InterPro" id="IPR017871">
    <property type="entry name" value="ABC_transporter-like_CS"/>
</dbReference>
<comment type="subcellular location">
    <subcellularLocation>
        <location evidence="1">Cell membrane</location>
        <topology evidence="1">Multi-pass membrane protein</topology>
    </subcellularLocation>
</comment>
<dbReference type="InterPro" id="IPR036640">
    <property type="entry name" value="ABC1_TM_sf"/>
</dbReference>
<evidence type="ECO:0000313" key="11">
    <source>
        <dbReference type="Proteomes" id="UP001595698"/>
    </source>
</evidence>
<dbReference type="RefSeq" id="WP_386192415.1">
    <property type="nucleotide sequence ID" value="NZ_JBHSBC010000024.1"/>
</dbReference>
<evidence type="ECO:0000313" key="10">
    <source>
        <dbReference type="EMBL" id="MFC3983327.1"/>
    </source>
</evidence>
<protein>
    <submittedName>
        <fullName evidence="10">ABC transporter ATP-binding protein</fullName>
    </submittedName>
</protein>
<keyword evidence="6 7" id="KW-0472">Membrane</keyword>
<dbReference type="Gene3D" id="3.40.50.300">
    <property type="entry name" value="P-loop containing nucleotide triphosphate hydrolases"/>
    <property type="match status" value="1"/>
</dbReference>
<keyword evidence="11" id="KW-1185">Reference proteome</keyword>
<organism evidence="10 11">
    <name type="scientific">Streptosporangium jomthongense</name>
    <dbReference type="NCBI Taxonomy" id="1193683"/>
    <lineage>
        <taxon>Bacteria</taxon>
        <taxon>Bacillati</taxon>
        <taxon>Actinomycetota</taxon>
        <taxon>Actinomycetes</taxon>
        <taxon>Streptosporangiales</taxon>
        <taxon>Streptosporangiaceae</taxon>
        <taxon>Streptosporangium</taxon>
    </lineage>
</organism>
<dbReference type="PROSITE" id="PS50893">
    <property type="entry name" value="ABC_TRANSPORTER_2"/>
    <property type="match status" value="1"/>
</dbReference>
<evidence type="ECO:0000259" key="9">
    <source>
        <dbReference type="PROSITE" id="PS50929"/>
    </source>
</evidence>
<dbReference type="SUPFAM" id="SSF90123">
    <property type="entry name" value="ABC transporter transmembrane region"/>
    <property type="match status" value="1"/>
</dbReference>
<dbReference type="PROSITE" id="PS00211">
    <property type="entry name" value="ABC_TRANSPORTER_1"/>
    <property type="match status" value="1"/>
</dbReference>
<keyword evidence="4 10" id="KW-0067">ATP-binding</keyword>
<feature type="transmembrane region" description="Helical" evidence="7">
    <location>
        <begin position="76"/>
        <end position="95"/>
    </location>
</feature>
<feature type="transmembrane region" description="Helical" evidence="7">
    <location>
        <begin position="298"/>
        <end position="320"/>
    </location>
</feature>
<dbReference type="Gene3D" id="1.20.1560.10">
    <property type="entry name" value="ABC transporter type 1, transmembrane domain"/>
    <property type="match status" value="1"/>
</dbReference>
<evidence type="ECO:0000259" key="8">
    <source>
        <dbReference type="PROSITE" id="PS50893"/>
    </source>
</evidence>
<dbReference type="SMART" id="SM00382">
    <property type="entry name" value="AAA"/>
    <property type="match status" value="1"/>
</dbReference>
<keyword evidence="5 7" id="KW-1133">Transmembrane helix</keyword>
<sequence length="624" mass="67390">MTSGLGLTAGHVGGEATWRERAVAALGVAWHAGPALLLTYLTAALVTGAAPVGVAWLTKYVLDGLSAERVPVGRLVTQAVLLACLGLLTATLPFLSRYVQAELGRSIRFRTRDRLYEALSRFEGMARFEDPEFHDRIGLARQASGTAPQIVLDAALGGVRAAVTMIGFAGTLLAVRPVMAGFVVLSAVPAVVSELALSRRRGEMLWTTSPNARRELFYSQLMTDRAAAKEIRLFGLGDFMRKRMLAELRQVNGAEHELDRRAFRAQVGLAALAAAVSGGGLVWAVQLARVGELTPGDVVVFVAAVAGVQSGLSGLITLLASGHQGLLQFGHYLTVLNAGPDLTRPDSPLPALPLRDAIELKDVWFRYDADKPWVLRGVDLRIPRGALLAVVGVNGAGKSTLVKLLCRLYEPTRGTITWDGVDIRLIPVAELRDRIGTVFQDHMNYDFTAAENIGIGDLTALEDRDRIRAAATAAEAHETVSGLPYGYDTLLSRIFFMNSRSDGRTAGVTLSGGQWQRLALARGLMRGRRDLLVLDEPSSGLDAEAEHTIHRRLVEHRHGATSVIISHRLNAVRMADRIVVLADGRITEQGTHEELMTVDGDYARLFLLQALGYDTGQEPQAVSS</sequence>
<name>A0ABV8F3S8_9ACTN</name>
<evidence type="ECO:0000256" key="2">
    <source>
        <dbReference type="ARBA" id="ARBA00022692"/>
    </source>
</evidence>
<keyword evidence="3" id="KW-0547">Nucleotide-binding</keyword>
<evidence type="ECO:0000256" key="4">
    <source>
        <dbReference type="ARBA" id="ARBA00022840"/>
    </source>
</evidence>
<gene>
    <name evidence="10" type="ORF">ACFOYY_24575</name>
</gene>
<dbReference type="InterPro" id="IPR039421">
    <property type="entry name" value="Type_1_exporter"/>
</dbReference>
<dbReference type="PANTHER" id="PTHR43394:SF1">
    <property type="entry name" value="ATP-BINDING CASSETTE SUB-FAMILY B MEMBER 10, MITOCHONDRIAL"/>
    <property type="match status" value="1"/>
</dbReference>
<feature type="domain" description="ABC transporter" evidence="8">
    <location>
        <begin position="358"/>
        <end position="608"/>
    </location>
</feature>
<dbReference type="GO" id="GO:0005524">
    <property type="term" value="F:ATP binding"/>
    <property type="evidence" value="ECO:0007669"/>
    <property type="project" value="UniProtKB-KW"/>
</dbReference>
<dbReference type="Proteomes" id="UP001595698">
    <property type="component" value="Unassembled WGS sequence"/>
</dbReference>
<dbReference type="PANTHER" id="PTHR43394">
    <property type="entry name" value="ATP-DEPENDENT PERMEASE MDL1, MITOCHONDRIAL"/>
    <property type="match status" value="1"/>
</dbReference>
<evidence type="ECO:0000256" key="7">
    <source>
        <dbReference type="SAM" id="Phobius"/>
    </source>
</evidence>
<evidence type="ECO:0000256" key="3">
    <source>
        <dbReference type="ARBA" id="ARBA00022741"/>
    </source>
</evidence>
<evidence type="ECO:0000256" key="1">
    <source>
        <dbReference type="ARBA" id="ARBA00004651"/>
    </source>
</evidence>
<dbReference type="InterPro" id="IPR027417">
    <property type="entry name" value="P-loop_NTPase"/>
</dbReference>
<comment type="caution">
    <text evidence="10">The sequence shown here is derived from an EMBL/GenBank/DDBJ whole genome shotgun (WGS) entry which is preliminary data.</text>
</comment>
<dbReference type="PROSITE" id="PS50929">
    <property type="entry name" value="ABC_TM1F"/>
    <property type="match status" value="1"/>
</dbReference>
<feature type="domain" description="ABC transmembrane type-1" evidence="9">
    <location>
        <begin position="43"/>
        <end position="324"/>
    </location>
</feature>
<evidence type="ECO:0000256" key="6">
    <source>
        <dbReference type="ARBA" id="ARBA00023136"/>
    </source>
</evidence>
<dbReference type="EMBL" id="JBHSBC010000024">
    <property type="protein sequence ID" value="MFC3983327.1"/>
    <property type="molecule type" value="Genomic_DNA"/>
</dbReference>
<dbReference type="InterPro" id="IPR011527">
    <property type="entry name" value="ABC1_TM_dom"/>
</dbReference>